<keyword evidence="4" id="KW-0677">Repeat</keyword>
<sequence length="490" mass="59262">MEMRNRQVNHARNLWDRAVTILPRVNQFWYKYTYMEEMLENVPGARAVFERWMEWQPDEQAWQTYINFELRYKEIDRARQIYERFVITHPEVKHWIKYARFEENHGFIHSARQIYERAVQFYGDDHLDENSTLPLPNLKRTKRNMTELVSYISTHSIIYLKTKLKSYIKLILSMKRNMAIEVVLRKLLCPNYEQEILQNPTNYDAWFDYIRLVEGEGDLDVTRETYERAIANVPPSKSKQYWRRYIYLWINYALFEELEAKDYERTRQSCSHIKYSRFRRSGCCSHSLKFDKKNLTSARKILGTSIGMCPRDKLFRGYIDLEIQLREFDRCRRLYEKFLEFGPENCVTWMKFAELETLLGDIGRARAIYELAINQPRLDMPELLWKAYIDFEISQDETERARQLYERLLERTSHVKVWLSYAKFELNNQTEEDMNIRLSRRVFEKANESLKNSVEKEARVLLLENWKEFENAHGDESSKEKVSSKMPPEN</sequence>
<evidence type="ECO:0000313" key="10">
    <source>
        <dbReference type="Proteomes" id="UP001162162"/>
    </source>
</evidence>
<dbReference type="SMART" id="SM00386">
    <property type="entry name" value="HAT"/>
    <property type="match status" value="8"/>
</dbReference>
<dbReference type="SUPFAM" id="SSF48452">
    <property type="entry name" value="TPR-like"/>
    <property type="match status" value="1"/>
</dbReference>
<dbReference type="EMBL" id="JAPWTK010000083">
    <property type="protein sequence ID" value="KAJ8951481.1"/>
    <property type="molecule type" value="Genomic_DNA"/>
</dbReference>
<dbReference type="InterPro" id="IPR003107">
    <property type="entry name" value="HAT"/>
</dbReference>
<dbReference type="GO" id="GO:0000974">
    <property type="term" value="C:Prp19 complex"/>
    <property type="evidence" value="ECO:0007669"/>
    <property type="project" value="TreeGrafter"/>
</dbReference>
<dbReference type="Proteomes" id="UP001162162">
    <property type="component" value="Unassembled WGS sequence"/>
</dbReference>
<keyword evidence="5" id="KW-0508">mRNA splicing</keyword>
<evidence type="ECO:0000256" key="1">
    <source>
        <dbReference type="ARBA" id="ARBA00004123"/>
    </source>
</evidence>
<dbReference type="Pfam" id="PF02184">
    <property type="entry name" value="HAT"/>
    <property type="match status" value="1"/>
</dbReference>
<evidence type="ECO:0000256" key="5">
    <source>
        <dbReference type="ARBA" id="ARBA00023187"/>
    </source>
</evidence>
<dbReference type="InterPro" id="IPR011990">
    <property type="entry name" value="TPR-like_helical_dom_sf"/>
</dbReference>
<feature type="region of interest" description="Disordered" evidence="7">
    <location>
        <begin position="471"/>
        <end position="490"/>
    </location>
</feature>
<name>A0AAV8YKM6_9CUCU</name>
<dbReference type="AlphaFoldDB" id="A0AAV8YKM6"/>
<dbReference type="Pfam" id="PF23231">
    <property type="entry name" value="HAT_Syf1_CNRKL1_C"/>
    <property type="match status" value="1"/>
</dbReference>
<dbReference type="GO" id="GO:0071014">
    <property type="term" value="C:post-mRNA release spliceosomal complex"/>
    <property type="evidence" value="ECO:0007669"/>
    <property type="project" value="TreeGrafter"/>
</dbReference>
<accession>A0AAV8YKM6</accession>
<dbReference type="PANTHER" id="PTHR11246">
    <property type="entry name" value="PRE-MRNA SPLICING FACTOR"/>
    <property type="match status" value="1"/>
</dbReference>
<comment type="similarity">
    <text evidence="2">Belongs to the crooked-neck family.</text>
</comment>
<dbReference type="Gene3D" id="1.25.40.10">
    <property type="entry name" value="Tetratricopeptide repeat domain"/>
    <property type="match status" value="3"/>
</dbReference>
<reference evidence="9" key="1">
    <citation type="journal article" date="2023" name="Insect Mol. Biol.">
        <title>Genome sequencing provides insights into the evolution of gene families encoding plant cell wall-degrading enzymes in longhorned beetles.</title>
        <authorList>
            <person name="Shin N.R."/>
            <person name="Okamura Y."/>
            <person name="Kirsch R."/>
            <person name="Pauchet Y."/>
        </authorList>
    </citation>
    <scope>NUCLEOTIDE SEQUENCE</scope>
    <source>
        <strain evidence="9">AMC_N1</strain>
    </source>
</reference>
<keyword evidence="6" id="KW-0539">Nucleus</keyword>
<evidence type="ECO:0000256" key="6">
    <source>
        <dbReference type="ARBA" id="ARBA00023242"/>
    </source>
</evidence>
<keyword evidence="10" id="KW-1185">Reference proteome</keyword>
<keyword evidence="3" id="KW-0507">mRNA processing</keyword>
<dbReference type="GO" id="GO:0071011">
    <property type="term" value="C:precatalytic spliceosome"/>
    <property type="evidence" value="ECO:0007669"/>
    <property type="project" value="TreeGrafter"/>
</dbReference>
<dbReference type="InterPro" id="IPR055430">
    <property type="entry name" value="HAT_Syf1_CNRKL1_C"/>
</dbReference>
<evidence type="ECO:0000259" key="8">
    <source>
        <dbReference type="Pfam" id="PF23231"/>
    </source>
</evidence>
<dbReference type="InterPro" id="IPR045075">
    <property type="entry name" value="Syf1-like"/>
</dbReference>
<feature type="compositionally biased region" description="Basic and acidic residues" evidence="7">
    <location>
        <begin position="471"/>
        <end position="483"/>
    </location>
</feature>
<evidence type="ECO:0000313" key="9">
    <source>
        <dbReference type="EMBL" id="KAJ8951481.1"/>
    </source>
</evidence>
<evidence type="ECO:0000256" key="3">
    <source>
        <dbReference type="ARBA" id="ARBA00022664"/>
    </source>
</evidence>
<dbReference type="PANTHER" id="PTHR11246:SF3">
    <property type="entry name" value="CROOKED NECK-LIKE PROTEIN 1"/>
    <property type="match status" value="1"/>
</dbReference>
<feature type="domain" description="Pre-mRNA-splicing factor Syf1/CRNKL1-like C-terminal HAT-repeats" evidence="8">
    <location>
        <begin position="313"/>
        <end position="403"/>
    </location>
</feature>
<comment type="subcellular location">
    <subcellularLocation>
        <location evidence="1">Nucleus</location>
    </subcellularLocation>
</comment>
<evidence type="ECO:0000256" key="2">
    <source>
        <dbReference type="ARBA" id="ARBA00008644"/>
    </source>
</evidence>
<proteinExistence type="inferred from homology"/>
<dbReference type="FunFam" id="1.25.40.10:FF:000072">
    <property type="entry name" value="Crooked neck-like protein 1"/>
    <property type="match status" value="1"/>
</dbReference>
<dbReference type="GO" id="GO:0000245">
    <property type="term" value="P:spliceosomal complex assembly"/>
    <property type="evidence" value="ECO:0007669"/>
    <property type="project" value="TreeGrafter"/>
</dbReference>
<dbReference type="GO" id="GO:0071007">
    <property type="term" value="C:U2-type catalytic step 2 spliceosome"/>
    <property type="evidence" value="ECO:0007669"/>
    <property type="project" value="TreeGrafter"/>
</dbReference>
<comment type="caution">
    <text evidence="9">The sequence shown here is derived from an EMBL/GenBank/DDBJ whole genome shotgun (WGS) entry which is preliminary data.</text>
</comment>
<gene>
    <name evidence="9" type="ORF">NQ318_000175</name>
</gene>
<dbReference type="FunFam" id="1.25.40.10:FF:000075">
    <property type="entry name" value="Crooked neck pre-mRNA-splicing factor 1"/>
    <property type="match status" value="1"/>
</dbReference>
<protein>
    <recommendedName>
        <fullName evidence="8">Pre-mRNA-splicing factor Syf1/CRNKL1-like C-terminal HAT-repeats domain-containing protein</fullName>
    </recommendedName>
</protein>
<evidence type="ECO:0000256" key="7">
    <source>
        <dbReference type="SAM" id="MobiDB-lite"/>
    </source>
</evidence>
<organism evidence="9 10">
    <name type="scientific">Aromia moschata</name>
    <dbReference type="NCBI Taxonomy" id="1265417"/>
    <lineage>
        <taxon>Eukaryota</taxon>
        <taxon>Metazoa</taxon>
        <taxon>Ecdysozoa</taxon>
        <taxon>Arthropoda</taxon>
        <taxon>Hexapoda</taxon>
        <taxon>Insecta</taxon>
        <taxon>Pterygota</taxon>
        <taxon>Neoptera</taxon>
        <taxon>Endopterygota</taxon>
        <taxon>Coleoptera</taxon>
        <taxon>Polyphaga</taxon>
        <taxon>Cucujiformia</taxon>
        <taxon>Chrysomeloidea</taxon>
        <taxon>Cerambycidae</taxon>
        <taxon>Cerambycinae</taxon>
        <taxon>Callichromatini</taxon>
        <taxon>Aromia</taxon>
    </lineage>
</organism>
<evidence type="ECO:0000256" key="4">
    <source>
        <dbReference type="ARBA" id="ARBA00022737"/>
    </source>
</evidence>